<keyword evidence="1" id="KW-0732">Signal</keyword>
<dbReference type="InterPro" id="IPR003961">
    <property type="entry name" value="FN3_dom"/>
</dbReference>
<proteinExistence type="predicted"/>
<comment type="caution">
    <text evidence="3">The sequence shown here is derived from an EMBL/GenBank/DDBJ whole genome shotgun (WGS) entry which is preliminary data.</text>
</comment>
<evidence type="ECO:0000313" key="4">
    <source>
        <dbReference type="Proteomes" id="UP000233343"/>
    </source>
</evidence>
<dbReference type="RefSeq" id="WP_101226291.1">
    <property type="nucleotide sequence ID" value="NZ_JARSFA010000023.1"/>
</dbReference>
<dbReference type="InterPro" id="IPR036116">
    <property type="entry name" value="FN3_sf"/>
</dbReference>
<reference evidence="3 4" key="1">
    <citation type="journal article" date="2010" name="Int. J. Syst. Evol. Microbiol.">
        <title>Bacillus horneckiae sp. nov., isolated from a spacecraft-assembly clean room.</title>
        <authorList>
            <person name="Vaishampayan P."/>
            <person name="Probst A."/>
            <person name="Krishnamurthi S."/>
            <person name="Ghosh S."/>
            <person name="Osman S."/>
            <person name="McDowall A."/>
            <person name="Ruckmani A."/>
            <person name="Mayilraj S."/>
            <person name="Venkateswaran K."/>
        </authorList>
    </citation>
    <scope>NUCLEOTIDE SEQUENCE [LARGE SCALE GENOMIC DNA]</scope>
    <source>
        <strain evidence="4">1PO1SC</strain>
    </source>
</reference>
<dbReference type="CDD" id="cd00063">
    <property type="entry name" value="FN3"/>
    <property type="match status" value="1"/>
</dbReference>
<sequence>MSLKKWLGIAFFSGMVFSANSIFASTSVPASITIEDSLVAASITPSSLDFRPDIGSFDSANMTIENTGDVAFYPSIEYTAFTDTGEVEVRGTDIQETDKLIFKIANNEVDTEVPGVYPKGRLAVSQGEAYRIPLSVGAGQNIPETESKNLSFQVTVTLDKVMQVVENFKAVPNGTSAELTWDPFMVNGITSEKYRIYAFKLNKDTGNYQRVGVPRVANTTSLTWTGLQTGEEYKFEIIPAHSNVYQFKALSSATTSFAVPDGGGQSGTGFEVVADQVQNVQVVMDGTTMNLTWDAFNDSTQYRVLIAKKTIGATNYGSALPYSTTGTSYTRSLVKGNDYKITVVPYVGGTPATDKTSEPVYITVQ</sequence>
<accession>A0A2N0ZIF3</accession>
<feature type="domain" description="Fibronectin type-III" evidence="2">
    <location>
        <begin position="161"/>
        <end position="262"/>
    </location>
</feature>
<gene>
    <name evidence="3" type="ORF">CWS20_09350</name>
</gene>
<dbReference type="Proteomes" id="UP000233343">
    <property type="component" value="Unassembled WGS sequence"/>
</dbReference>
<dbReference type="EMBL" id="PISD01000017">
    <property type="protein sequence ID" value="PKG29290.1"/>
    <property type="molecule type" value="Genomic_DNA"/>
</dbReference>
<feature type="chain" id="PRO_5014625104" description="Fibronectin type-III domain-containing protein" evidence="1">
    <location>
        <begin position="25"/>
        <end position="365"/>
    </location>
</feature>
<feature type="signal peptide" evidence="1">
    <location>
        <begin position="1"/>
        <end position="24"/>
    </location>
</feature>
<name>A0A2N0ZIF3_9BACI</name>
<protein>
    <recommendedName>
        <fullName evidence="2">Fibronectin type-III domain-containing protein</fullName>
    </recommendedName>
</protein>
<dbReference type="AlphaFoldDB" id="A0A2N0ZIF3"/>
<evidence type="ECO:0000256" key="1">
    <source>
        <dbReference type="SAM" id="SignalP"/>
    </source>
</evidence>
<dbReference type="Pfam" id="PF00041">
    <property type="entry name" value="fn3"/>
    <property type="match status" value="1"/>
</dbReference>
<dbReference type="SUPFAM" id="SSF49265">
    <property type="entry name" value="Fibronectin type III"/>
    <property type="match status" value="1"/>
</dbReference>
<keyword evidence="4" id="KW-1185">Reference proteome</keyword>
<organism evidence="3 4">
    <name type="scientific">Cytobacillus horneckiae</name>
    <dbReference type="NCBI Taxonomy" id="549687"/>
    <lineage>
        <taxon>Bacteria</taxon>
        <taxon>Bacillati</taxon>
        <taxon>Bacillota</taxon>
        <taxon>Bacilli</taxon>
        <taxon>Bacillales</taxon>
        <taxon>Bacillaceae</taxon>
        <taxon>Cytobacillus</taxon>
    </lineage>
</organism>
<dbReference type="PROSITE" id="PS50853">
    <property type="entry name" value="FN3"/>
    <property type="match status" value="1"/>
</dbReference>
<evidence type="ECO:0000313" key="3">
    <source>
        <dbReference type="EMBL" id="PKG29290.1"/>
    </source>
</evidence>
<evidence type="ECO:0000259" key="2">
    <source>
        <dbReference type="PROSITE" id="PS50853"/>
    </source>
</evidence>
<dbReference type="InterPro" id="IPR013783">
    <property type="entry name" value="Ig-like_fold"/>
</dbReference>
<dbReference type="Gene3D" id="2.60.40.10">
    <property type="entry name" value="Immunoglobulins"/>
    <property type="match status" value="1"/>
</dbReference>